<reference evidence="1 2" key="1">
    <citation type="submission" date="2024-01" db="EMBL/GenBank/DDBJ databases">
        <title>A draft genome for the cacao thread blight pathogen Marasmiellus scandens.</title>
        <authorList>
            <person name="Baruah I.K."/>
            <person name="Leung J."/>
            <person name="Bukari Y."/>
            <person name="Amoako-Attah I."/>
            <person name="Meinhardt L.W."/>
            <person name="Bailey B.A."/>
            <person name="Cohen S.P."/>
        </authorList>
    </citation>
    <scope>NUCLEOTIDE SEQUENCE [LARGE SCALE GENOMIC DNA]</scope>
    <source>
        <strain evidence="1 2">GH-19</strain>
    </source>
</reference>
<dbReference type="EMBL" id="JBANRG010000079">
    <property type="protein sequence ID" value="KAK7438484.1"/>
    <property type="molecule type" value="Genomic_DNA"/>
</dbReference>
<dbReference type="Proteomes" id="UP001498398">
    <property type="component" value="Unassembled WGS sequence"/>
</dbReference>
<sequence>MALPIPNPKLRLTTTFSTGPEDPLIARPEDPLAVCSVPSWSNASSYDEYYLGRTLPPMTSAMYLPYTQTCFHAHVNSSSLHHIDSPPAPVISQR</sequence>
<evidence type="ECO:0000313" key="1">
    <source>
        <dbReference type="EMBL" id="KAK7438484.1"/>
    </source>
</evidence>
<accession>A0ABR1ISL3</accession>
<proteinExistence type="predicted"/>
<comment type="caution">
    <text evidence="1">The sequence shown here is derived from an EMBL/GenBank/DDBJ whole genome shotgun (WGS) entry which is preliminary data.</text>
</comment>
<organism evidence="1 2">
    <name type="scientific">Marasmiellus scandens</name>
    <dbReference type="NCBI Taxonomy" id="2682957"/>
    <lineage>
        <taxon>Eukaryota</taxon>
        <taxon>Fungi</taxon>
        <taxon>Dikarya</taxon>
        <taxon>Basidiomycota</taxon>
        <taxon>Agaricomycotina</taxon>
        <taxon>Agaricomycetes</taxon>
        <taxon>Agaricomycetidae</taxon>
        <taxon>Agaricales</taxon>
        <taxon>Marasmiineae</taxon>
        <taxon>Omphalotaceae</taxon>
        <taxon>Marasmiellus</taxon>
    </lineage>
</organism>
<name>A0ABR1ISL3_9AGAR</name>
<evidence type="ECO:0000313" key="2">
    <source>
        <dbReference type="Proteomes" id="UP001498398"/>
    </source>
</evidence>
<keyword evidence="2" id="KW-1185">Reference proteome</keyword>
<protein>
    <submittedName>
        <fullName evidence="1">Uncharacterized protein</fullName>
    </submittedName>
</protein>
<gene>
    <name evidence="1" type="ORF">VKT23_018098</name>
</gene>